<dbReference type="Gene3D" id="2.40.160.40">
    <property type="entry name" value="monomeric porin ompg"/>
    <property type="match status" value="1"/>
</dbReference>
<dbReference type="TCDB" id="1.B.21.1.3">
    <property type="family name" value="the ompg porin (ompg) family"/>
</dbReference>
<dbReference type="Pfam" id="PF09381">
    <property type="entry name" value="Porin_OmpG"/>
    <property type="match status" value="1"/>
</dbReference>
<dbReference type="eggNOG" id="ENOG5030BUT">
    <property type="taxonomic scope" value="Bacteria"/>
</dbReference>
<name>D1AL54_SEBTE</name>
<sequence length="355" mass="41023">MTKNKLTYHKVSDIIIMYSGVHENLTKKVMNMKKKLLLVAVFALLSISLSAKETDKTEAVTESRNKVTSPWDGWHGTFGILQETENVEGSGDKDGLYEPSVYFDLRKGKWSFGMTNYNENHDFDYSDWTRGNYLNRLELRAHYQFTDNDKYAVGLGAALRNYQWFHKDGTSPTTTNNRWLNIQPDWRYNFTSNLSYEGWLGLYSMFNDAQENGYSDKELETESGLKYKFNDFISVRLNYYLDRGWNLGGPTENSFNNQQIRGYVPMNFAFFGEKTTTITPYFRQGFINKSWNAGANQANNEIDTRLGLRIDQQLPAGFAVSLEYAYEMRNQQDSAPGQKSFSKFHYTGVGLSYSF</sequence>
<dbReference type="InterPro" id="IPR018981">
    <property type="entry name" value="Outer_membrane_porin_G"/>
</dbReference>
<dbReference type="Proteomes" id="UP000000845">
    <property type="component" value="Chromosome"/>
</dbReference>
<dbReference type="HOGENOM" id="CLU_839109_0_0_0"/>
<keyword evidence="3" id="KW-1185">Reference proteome</keyword>
<reference evidence="2 3" key="2">
    <citation type="journal article" date="2010" name="Stand. Genomic Sci.">
        <title>Complete genome sequence of Sebaldella termitidis type strain (NCTC 11300).</title>
        <authorList>
            <person name="Harmon-Smith M."/>
            <person name="Celia L."/>
            <person name="Chertkov O."/>
            <person name="Lapidus A."/>
            <person name="Copeland A."/>
            <person name="Glavina Del Rio T."/>
            <person name="Nolan M."/>
            <person name="Lucas S."/>
            <person name="Tice H."/>
            <person name="Cheng J.F."/>
            <person name="Han C."/>
            <person name="Detter J.C."/>
            <person name="Bruce D."/>
            <person name="Goodwin L."/>
            <person name="Pitluck S."/>
            <person name="Pati A."/>
            <person name="Liolios K."/>
            <person name="Ivanova N."/>
            <person name="Mavromatis K."/>
            <person name="Mikhailova N."/>
            <person name="Chen A."/>
            <person name="Palaniappan K."/>
            <person name="Land M."/>
            <person name="Hauser L."/>
            <person name="Chang Y.J."/>
            <person name="Jeffries C.D."/>
            <person name="Brettin T."/>
            <person name="Goker M."/>
            <person name="Beck B."/>
            <person name="Bristow J."/>
            <person name="Eisen J.A."/>
            <person name="Markowitz V."/>
            <person name="Hugenholtz P."/>
            <person name="Kyrpides N.C."/>
            <person name="Klenk H.P."/>
            <person name="Chen F."/>
        </authorList>
    </citation>
    <scope>NUCLEOTIDE SEQUENCE [LARGE SCALE GENOMIC DNA]</scope>
    <source>
        <strain evidence="3">ATCC 33386 / NCTC 11300</strain>
    </source>
</reference>
<dbReference type="EMBL" id="CP001739">
    <property type="protein sequence ID" value="ACZ09197.1"/>
    <property type="molecule type" value="Genomic_DNA"/>
</dbReference>
<dbReference type="InterPro" id="IPR053713">
    <property type="entry name" value="Bact_OM_Channel_sf"/>
</dbReference>
<proteinExistence type="predicted"/>
<dbReference type="AlphaFoldDB" id="D1AL54"/>
<gene>
    <name evidence="2" type="ordered locus">Sterm_2344</name>
</gene>
<evidence type="ECO:0000256" key="1">
    <source>
        <dbReference type="ARBA" id="ARBA00022729"/>
    </source>
</evidence>
<dbReference type="KEGG" id="str:Sterm_2344"/>
<reference evidence="3" key="1">
    <citation type="submission" date="2009-09" db="EMBL/GenBank/DDBJ databases">
        <title>The complete chromosome of Sebaldella termitidis ATCC 33386.</title>
        <authorList>
            <consortium name="US DOE Joint Genome Institute (JGI-PGF)"/>
            <person name="Lucas S."/>
            <person name="Copeland A."/>
            <person name="Lapidus A."/>
            <person name="Glavina del Rio T."/>
            <person name="Dalin E."/>
            <person name="Tice H."/>
            <person name="Bruce D."/>
            <person name="Goodwin L."/>
            <person name="Pitluck S."/>
            <person name="Kyrpides N."/>
            <person name="Mavromatis K."/>
            <person name="Ivanova N."/>
            <person name="Mikhailova N."/>
            <person name="Sims D."/>
            <person name="Meincke L."/>
            <person name="Brettin T."/>
            <person name="Detter J.C."/>
            <person name="Han C."/>
            <person name="Larimer F."/>
            <person name="Land M."/>
            <person name="Hauser L."/>
            <person name="Markowitz V."/>
            <person name="Cheng J.F."/>
            <person name="Hugenholtz P."/>
            <person name="Woyke T."/>
            <person name="Wu D."/>
            <person name="Eisen J.A."/>
        </authorList>
    </citation>
    <scope>NUCLEOTIDE SEQUENCE [LARGE SCALE GENOMIC DNA]</scope>
    <source>
        <strain evidence="3">ATCC 33386 / NCTC 11300</strain>
    </source>
</reference>
<keyword evidence="1" id="KW-0732">Signal</keyword>
<protein>
    <submittedName>
        <fullName evidence="2">Uncharacterized protein</fullName>
    </submittedName>
</protein>
<evidence type="ECO:0000313" key="2">
    <source>
        <dbReference type="EMBL" id="ACZ09197.1"/>
    </source>
</evidence>
<dbReference type="STRING" id="526218.Sterm_2344"/>
<accession>D1AL54</accession>
<evidence type="ECO:0000313" key="3">
    <source>
        <dbReference type="Proteomes" id="UP000000845"/>
    </source>
</evidence>
<organism evidence="2 3">
    <name type="scientific">Sebaldella termitidis (strain ATCC 33386 / NCTC 11300)</name>
    <dbReference type="NCBI Taxonomy" id="526218"/>
    <lineage>
        <taxon>Bacteria</taxon>
        <taxon>Fusobacteriati</taxon>
        <taxon>Fusobacteriota</taxon>
        <taxon>Fusobacteriia</taxon>
        <taxon>Fusobacteriales</taxon>
        <taxon>Leptotrichiaceae</taxon>
        <taxon>Sebaldella</taxon>
    </lineage>
</organism>